<feature type="transmembrane region" description="Helical" evidence="1">
    <location>
        <begin position="142"/>
        <end position="161"/>
    </location>
</feature>
<evidence type="ECO:0000313" key="3">
    <source>
        <dbReference type="Proteomes" id="UP000626786"/>
    </source>
</evidence>
<feature type="transmembrane region" description="Helical" evidence="1">
    <location>
        <begin position="316"/>
        <end position="337"/>
    </location>
</feature>
<dbReference type="PANTHER" id="PTHR38454:SF1">
    <property type="entry name" value="INTEGRAL MEMBRANE PROTEIN"/>
    <property type="match status" value="1"/>
</dbReference>
<protein>
    <submittedName>
        <fullName evidence="2">YfhO family protein</fullName>
    </submittedName>
</protein>
<keyword evidence="1" id="KW-0812">Transmembrane</keyword>
<feature type="transmembrane region" description="Helical" evidence="1">
    <location>
        <begin position="111"/>
        <end position="136"/>
    </location>
</feature>
<proteinExistence type="predicted"/>
<dbReference type="Pfam" id="PF09586">
    <property type="entry name" value="YfhO"/>
    <property type="match status" value="1"/>
</dbReference>
<sequence length="880" mass="100389">MILNVNMQRVAVGIGCLLVAIVSHLFFISEFFNGRYMTGLNDGLSQMIPFKYFLYNAFTNGDFFYSENFGLGGGTFSQLGYYFSTSVVFIVTVIITFLLEKMGIIDSPSLFYWADAILVISILRMTSIIALTTYYFQIVRFSRFPAFIGACIYGTSVIYFRHVTYWEFFADAMLFFPLLLIGVEKIMREGKAGWFIAAVALNMIDNFYFAYVNFLLAFIYIVFRWGVPLFLEKKKKWQQVKLFLAGGFAGAGISAPFFIPSVYGYLNNFRPAYDDAIPLIGAVDNLLLHGRLVILPAFVLLCLLIVPFYKNRTFRFFAGLTVFLCIIHYSPMVGSLFNGLSAPQYRWEHFLSLAAGGVAAASLQQLHSLRMKDLIYASVTTAGLYTISYVFDPKLKLKMFESYLLICAVITISLFFLFVWNKKKWVQQLMIVFLLFTTLLTANMFQAEKLTYKDRGKNKGPDYGITRDYMESEHYYGVDQRTLIRKLQTAETDPFARIDWMVDTRNNTPIVQDFKGMSIYSSILNKHLLSFYLHDLQIDMRRESVSRYASLGDRANLYSLLNGTYAIRKEGGDPIPFGFTEAAKEGEYRAYKNEYVLPFARTTSTLFAEEDMKDLPALAKEHAMLTGVIMPNVVGDAPPQVENLISNVTIKPIGGSFEDGVLKVTKKIGGVDLVLSAPTMLKEDSFVSFFIQRKTNDKDFTLKVNDFTTERKKNDSIYRTKINELMIRVASEEEIAIRVPKGEYELRDISLYTEDYTVLKTAKEKSEDTPRIMAEWSGNKAKVLVDNQQEDTHVVLPIPYELGWTARVNGQKQPVLRANYAFSAIELQDGANDIEMTYYPPYFFPSIGISIFTMGLVLIGYRRRKINELHLNNKRLPSVI</sequence>
<organism evidence="2 3">
    <name type="scientific">Sporosarcina quadrami</name>
    <dbReference type="NCBI Taxonomy" id="2762234"/>
    <lineage>
        <taxon>Bacteria</taxon>
        <taxon>Bacillati</taxon>
        <taxon>Bacillota</taxon>
        <taxon>Bacilli</taxon>
        <taxon>Bacillales</taxon>
        <taxon>Caryophanaceae</taxon>
        <taxon>Sporosarcina</taxon>
    </lineage>
</organism>
<feature type="transmembrane region" description="Helical" evidence="1">
    <location>
        <begin position="79"/>
        <end position="99"/>
    </location>
</feature>
<feature type="transmembrane region" description="Helical" evidence="1">
    <location>
        <begin position="842"/>
        <end position="861"/>
    </location>
</feature>
<keyword evidence="3" id="KW-1185">Reference proteome</keyword>
<feature type="transmembrane region" description="Helical" evidence="1">
    <location>
        <begin position="243"/>
        <end position="266"/>
    </location>
</feature>
<feature type="transmembrane region" description="Helical" evidence="1">
    <location>
        <begin position="349"/>
        <end position="367"/>
    </location>
</feature>
<gene>
    <name evidence="2" type="ORF">H9649_04385</name>
</gene>
<keyword evidence="1" id="KW-0472">Membrane</keyword>
<feature type="transmembrane region" description="Helical" evidence="1">
    <location>
        <begin position="374"/>
        <end position="391"/>
    </location>
</feature>
<feature type="transmembrane region" description="Helical" evidence="1">
    <location>
        <begin position="207"/>
        <end position="231"/>
    </location>
</feature>
<reference evidence="2 3" key="1">
    <citation type="submission" date="2020-08" db="EMBL/GenBank/DDBJ databases">
        <title>A Genomic Blueprint of the Chicken Gut Microbiome.</title>
        <authorList>
            <person name="Gilroy R."/>
            <person name="Ravi A."/>
            <person name="Getino M."/>
            <person name="Pursley I."/>
            <person name="Horton D.L."/>
            <person name="Alikhan N.-F."/>
            <person name="Baker D."/>
            <person name="Gharbi K."/>
            <person name="Hall N."/>
            <person name="Watson M."/>
            <person name="Adriaenssens E.M."/>
            <person name="Foster-Nyarko E."/>
            <person name="Jarju S."/>
            <person name="Secka A."/>
            <person name="Antonio M."/>
            <person name="Oren A."/>
            <person name="Chaudhuri R."/>
            <person name="La Ragione R.M."/>
            <person name="Hildebrand F."/>
            <person name="Pallen M.J."/>
        </authorList>
    </citation>
    <scope>NUCLEOTIDE SEQUENCE [LARGE SCALE GENOMIC DNA]</scope>
    <source>
        <strain evidence="2 3">Sa2YVA2</strain>
    </source>
</reference>
<dbReference type="PANTHER" id="PTHR38454">
    <property type="entry name" value="INTEGRAL MEMBRANE PROTEIN-RELATED"/>
    <property type="match status" value="1"/>
</dbReference>
<feature type="transmembrane region" description="Helical" evidence="1">
    <location>
        <begin position="286"/>
        <end position="309"/>
    </location>
</feature>
<feature type="transmembrane region" description="Helical" evidence="1">
    <location>
        <begin position="403"/>
        <end position="421"/>
    </location>
</feature>
<dbReference type="RefSeq" id="WP_191693499.1">
    <property type="nucleotide sequence ID" value="NZ_JACSQN010000003.1"/>
</dbReference>
<name>A0ABR8U7V2_9BACL</name>
<feature type="transmembrane region" description="Helical" evidence="1">
    <location>
        <begin position="12"/>
        <end position="32"/>
    </location>
</feature>
<dbReference type="EMBL" id="JACSQN010000003">
    <property type="protein sequence ID" value="MBD7983809.1"/>
    <property type="molecule type" value="Genomic_DNA"/>
</dbReference>
<dbReference type="Proteomes" id="UP000626786">
    <property type="component" value="Unassembled WGS sequence"/>
</dbReference>
<feature type="transmembrane region" description="Helical" evidence="1">
    <location>
        <begin position="428"/>
        <end position="445"/>
    </location>
</feature>
<comment type="caution">
    <text evidence="2">The sequence shown here is derived from an EMBL/GenBank/DDBJ whole genome shotgun (WGS) entry which is preliminary data.</text>
</comment>
<keyword evidence="1" id="KW-1133">Transmembrane helix</keyword>
<evidence type="ECO:0000313" key="2">
    <source>
        <dbReference type="EMBL" id="MBD7983809.1"/>
    </source>
</evidence>
<dbReference type="InterPro" id="IPR018580">
    <property type="entry name" value="Uncharacterised_YfhO"/>
</dbReference>
<evidence type="ECO:0000256" key="1">
    <source>
        <dbReference type="SAM" id="Phobius"/>
    </source>
</evidence>
<accession>A0ABR8U7V2</accession>